<evidence type="ECO:0000259" key="3">
    <source>
        <dbReference type="Pfam" id="PF04892"/>
    </source>
</evidence>
<evidence type="ECO:0000313" key="5">
    <source>
        <dbReference type="Proteomes" id="UP000000442"/>
    </source>
</evidence>
<organism evidence="4 5">
    <name type="scientific">Desulforapulum autotrophicum (strain ATCC 43914 / DSM 3382 / VKM B-1955 / HRM2)</name>
    <name type="common">Desulfobacterium autotrophicum</name>
    <dbReference type="NCBI Taxonomy" id="177437"/>
    <lineage>
        <taxon>Bacteria</taxon>
        <taxon>Pseudomonadati</taxon>
        <taxon>Thermodesulfobacteriota</taxon>
        <taxon>Desulfobacteria</taxon>
        <taxon>Desulfobacterales</taxon>
        <taxon>Desulfobacteraceae</taxon>
        <taxon>Desulforapulum</taxon>
    </lineage>
</organism>
<feature type="compositionally biased region" description="Basic and acidic residues" evidence="1">
    <location>
        <begin position="37"/>
        <end position="51"/>
    </location>
</feature>
<dbReference type="Pfam" id="PF04892">
    <property type="entry name" value="VanZ"/>
    <property type="match status" value="1"/>
</dbReference>
<feature type="transmembrane region" description="Helical" evidence="2">
    <location>
        <begin position="207"/>
        <end position="226"/>
    </location>
</feature>
<keyword evidence="5" id="KW-1185">Reference proteome</keyword>
<feature type="domain" description="VanZ-like" evidence="3">
    <location>
        <begin position="213"/>
        <end position="344"/>
    </location>
</feature>
<accession>C0QGZ3</accession>
<feature type="transmembrane region" description="Helical" evidence="2">
    <location>
        <begin position="275"/>
        <end position="292"/>
    </location>
</feature>
<evidence type="ECO:0000256" key="2">
    <source>
        <dbReference type="SAM" id="Phobius"/>
    </source>
</evidence>
<dbReference type="Gene3D" id="2.60.120.260">
    <property type="entry name" value="Galactose-binding domain-like"/>
    <property type="match status" value="1"/>
</dbReference>
<feature type="transmembrane region" description="Helical" evidence="2">
    <location>
        <begin position="324"/>
        <end position="342"/>
    </location>
</feature>
<evidence type="ECO:0000313" key="4">
    <source>
        <dbReference type="EMBL" id="ACN15642.1"/>
    </source>
</evidence>
<reference evidence="4 5" key="1">
    <citation type="journal article" date="2009" name="Environ. Microbiol.">
        <title>Genome sequence of Desulfobacterium autotrophicum HRM2, a marine sulfate reducer oxidizing organic carbon completely to carbon dioxide.</title>
        <authorList>
            <person name="Strittmatter A.W."/>
            <person name="Liesegang H."/>
            <person name="Rabus R."/>
            <person name="Decker I."/>
            <person name="Amann J."/>
            <person name="Andres S."/>
            <person name="Henne A."/>
            <person name="Fricke W.F."/>
            <person name="Martinez-Arias R."/>
            <person name="Bartels D."/>
            <person name="Goesmann A."/>
            <person name="Krause L."/>
            <person name="Puehler A."/>
            <person name="Klenk H.P."/>
            <person name="Richter M."/>
            <person name="Schuler M."/>
            <person name="Gloeckner F.O."/>
            <person name="Meyerdierks A."/>
            <person name="Gottschalk G."/>
            <person name="Amann R."/>
        </authorList>
    </citation>
    <scope>NUCLEOTIDE SEQUENCE [LARGE SCALE GENOMIC DNA]</scope>
    <source>
        <strain evidence="5">ATCC 43914 / DSM 3382 / HRM2</strain>
    </source>
</reference>
<dbReference type="NCBIfam" id="NF037970">
    <property type="entry name" value="vanZ_1"/>
    <property type="match status" value="1"/>
</dbReference>
<dbReference type="Proteomes" id="UP000000442">
    <property type="component" value="Chromosome"/>
</dbReference>
<dbReference type="HOGENOM" id="CLU_777838_0_0_7"/>
<proteinExistence type="predicted"/>
<dbReference type="EMBL" id="CP001087">
    <property type="protein sequence ID" value="ACN15642.1"/>
    <property type="molecule type" value="Genomic_DNA"/>
</dbReference>
<keyword evidence="2" id="KW-1133">Transmembrane helix</keyword>
<dbReference type="PROSITE" id="PS51257">
    <property type="entry name" value="PROKAR_LIPOPROTEIN"/>
    <property type="match status" value="1"/>
</dbReference>
<gene>
    <name evidence="4" type="ordered locus">HRM2_25480</name>
</gene>
<dbReference type="AlphaFoldDB" id="C0QGZ3"/>
<name>C0QGZ3_DESAH</name>
<feature type="transmembrane region" description="Helical" evidence="2">
    <location>
        <begin position="177"/>
        <end position="195"/>
    </location>
</feature>
<keyword evidence="2" id="KW-0472">Membrane</keyword>
<sequence>MVSMTKILLFIFIAVVTIACHTFVEQYETSGPEMLTDDWRMPDNESGRAGEEENEFSLFSEDQKKSVAFKQSIQSFHIGSILKLSADMKCENIRPGKKPWNLARLLLVQHDGQKDQWNMPHLVVSLSGTRDWNHYSQSFTIGPKTKAVKIIAQLNQCSGSFWLKNIHLNSVTQTRSYTWVKTGILFSWGLFAIFLMGSCCFDGNRTILLRVMLVIAFIAIIIGTTMPGEMKNQVSKEFQNQIQTATEALNENEPILNLSPDWGIPPGVMAFIPKAGHFGFFLFFAMVLCLILKQKLVIVPVTYIILLAGGTEMAQFYVEGRTPLLADFAIDTAGGVLGLVLIQFTRRSKEKVTGVI</sequence>
<feature type="transmembrane region" description="Helical" evidence="2">
    <location>
        <begin position="297"/>
        <end position="318"/>
    </location>
</feature>
<keyword evidence="2" id="KW-0812">Transmembrane</keyword>
<protein>
    <recommendedName>
        <fullName evidence="3">VanZ-like domain-containing protein</fullName>
    </recommendedName>
</protein>
<dbReference type="eggNOG" id="COG5652">
    <property type="taxonomic scope" value="Bacteria"/>
</dbReference>
<dbReference type="KEGG" id="dat:HRM2_25480"/>
<evidence type="ECO:0000256" key="1">
    <source>
        <dbReference type="SAM" id="MobiDB-lite"/>
    </source>
</evidence>
<dbReference type="InterPro" id="IPR006976">
    <property type="entry name" value="VanZ-like"/>
</dbReference>
<feature type="region of interest" description="Disordered" evidence="1">
    <location>
        <begin position="34"/>
        <end position="53"/>
    </location>
</feature>
<dbReference type="STRING" id="177437.HRM2_25480"/>